<dbReference type="EMBL" id="UINC01001050">
    <property type="protein sequence ID" value="SUZ69053.1"/>
    <property type="molecule type" value="Genomic_DNA"/>
</dbReference>
<protein>
    <recommendedName>
        <fullName evidence="1">Carboxymuconolactone decarboxylase-like domain-containing protein</fullName>
    </recommendedName>
</protein>
<dbReference type="PANTHER" id="PTHR35446:SF2">
    <property type="entry name" value="CARBOXYMUCONOLACTONE DECARBOXYLASE-LIKE DOMAIN-CONTAINING PROTEIN"/>
    <property type="match status" value="1"/>
</dbReference>
<dbReference type="PANTHER" id="PTHR35446">
    <property type="entry name" value="SI:CH211-175M2.5"/>
    <property type="match status" value="1"/>
</dbReference>
<evidence type="ECO:0000259" key="1">
    <source>
        <dbReference type="Pfam" id="PF02627"/>
    </source>
</evidence>
<proteinExistence type="predicted"/>
<dbReference type="AlphaFoldDB" id="A0A381PUC0"/>
<dbReference type="Pfam" id="PF02627">
    <property type="entry name" value="CMD"/>
    <property type="match status" value="1"/>
</dbReference>
<dbReference type="NCBIfam" id="TIGR01926">
    <property type="entry name" value="peroxid_rel"/>
    <property type="match status" value="1"/>
</dbReference>
<evidence type="ECO:0000313" key="2">
    <source>
        <dbReference type="EMBL" id="SUZ69053.1"/>
    </source>
</evidence>
<dbReference type="GO" id="GO:0051920">
    <property type="term" value="F:peroxiredoxin activity"/>
    <property type="evidence" value="ECO:0007669"/>
    <property type="project" value="InterPro"/>
</dbReference>
<dbReference type="InterPro" id="IPR010195">
    <property type="entry name" value="Uncharacterised_peroxidase-rel"/>
</dbReference>
<name>A0A381PUC0_9ZZZZ</name>
<reference evidence="2" key="1">
    <citation type="submission" date="2018-05" db="EMBL/GenBank/DDBJ databases">
        <authorList>
            <person name="Lanie J.A."/>
            <person name="Ng W.-L."/>
            <person name="Kazmierczak K.M."/>
            <person name="Andrzejewski T.M."/>
            <person name="Davidsen T.M."/>
            <person name="Wayne K.J."/>
            <person name="Tettelin H."/>
            <person name="Glass J.I."/>
            <person name="Rusch D."/>
            <person name="Podicherti R."/>
            <person name="Tsui H.-C.T."/>
            <person name="Winkler M.E."/>
        </authorList>
    </citation>
    <scope>NUCLEOTIDE SEQUENCE</scope>
</reference>
<organism evidence="2">
    <name type="scientific">marine metagenome</name>
    <dbReference type="NCBI Taxonomy" id="408172"/>
    <lineage>
        <taxon>unclassified sequences</taxon>
        <taxon>metagenomes</taxon>
        <taxon>ecological metagenomes</taxon>
    </lineage>
</organism>
<dbReference type="InterPro" id="IPR029032">
    <property type="entry name" value="AhpD-like"/>
</dbReference>
<accession>A0A381PUC0</accession>
<sequence>VELQNATDEQLDAMKVTVSNTKIGEYTLVLALDPETLQQRTPLFNGIMYGRGGLSRAETELGAVAASVVNQCIYCAAVHANRYNELTKDESLTERIFAGSVDAETEPRINALLEFATKLSQCPSEATRADVERLIENGLSMGEVLDLVLSASLFGWANRLMHVLGDPLPQR</sequence>
<feature type="domain" description="Carboxymuconolactone decarboxylase-like" evidence="1">
    <location>
        <begin position="34"/>
        <end position="114"/>
    </location>
</feature>
<dbReference type="InterPro" id="IPR003779">
    <property type="entry name" value="CMD-like"/>
</dbReference>
<dbReference type="NCBIfam" id="TIGR00778">
    <property type="entry name" value="ahpD_dom"/>
    <property type="match status" value="1"/>
</dbReference>
<dbReference type="SUPFAM" id="SSF69118">
    <property type="entry name" value="AhpD-like"/>
    <property type="match status" value="1"/>
</dbReference>
<dbReference type="Gene3D" id="1.20.1290.10">
    <property type="entry name" value="AhpD-like"/>
    <property type="match status" value="1"/>
</dbReference>
<dbReference type="InterPro" id="IPR004675">
    <property type="entry name" value="AhpD_core"/>
</dbReference>
<gene>
    <name evidence="2" type="ORF">METZ01_LOCUS21907</name>
</gene>
<feature type="non-terminal residue" evidence="2">
    <location>
        <position position="1"/>
    </location>
</feature>